<reference evidence="1 2" key="1">
    <citation type="submission" date="2018-02" db="EMBL/GenBank/DDBJ databases">
        <authorList>
            <person name="Skraban J."/>
            <person name="Trcek J."/>
        </authorList>
    </citation>
    <scope>NUCLEOTIDE SEQUENCE [LARGE SCALE GENOMIC DNA]</scope>
    <source>
        <strain evidence="1 2">AV446</strain>
    </source>
</reference>
<comment type="caution">
    <text evidence="1">The sequence shown here is derived from an EMBL/GenBank/DDBJ whole genome shotgun (WGS) entry which is preliminary data.</text>
</comment>
<dbReference type="InterPro" id="IPR002347">
    <property type="entry name" value="SDR_fam"/>
</dbReference>
<accession>A0ABX5P4F4</accession>
<dbReference type="SUPFAM" id="SSF51735">
    <property type="entry name" value="NAD(P)-binding Rossmann-fold domains"/>
    <property type="match status" value="1"/>
</dbReference>
<dbReference type="PANTHER" id="PTHR43431">
    <property type="entry name" value="OXIDOREDUCTASE, SHORT CHAIN DEHYDROGENASE/REDUCTASE FAMILY (AFU_ORTHOLOGUE AFUA_5G14000)"/>
    <property type="match status" value="1"/>
</dbReference>
<evidence type="ECO:0000313" key="1">
    <source>
        <dbReference type="EMBL" id="PYD48652.1"/>
    </source>
</evidence>
<gene>
    <name evidence="1" type="ORF">C3920_03635</name>
</gene>
<keyword evidence="2" id="KW-1185">Reference proteome</keyword>
<dbReference type="Gene3D" id="3.40.50.720">
    <property type="entry name" value="NAD(P)-binding Rossmann-like Domain"/>
    <property type="match status" value="1"/>
</dbReference>
<evidence type="ECO:0000313" key="2">
    <source>
        <dbReference type="Proteomes" id="UP000248116"/>
    </source>
</evidence>
<sequence>MKKKPVAVVAGVGPGNGAALARRFADGGYAVALLARDIAKITDLASQIEGAVAYACDVSDASSVTAAFDSIAQELGAVDVLLFNAGSGVFKSVEEISPGDFEAAWRVNAYGSLLCSQAVIPAMKEQRSGVILFTGATASLRGGKTTAAFAPAKAAQHSLAESMARSLWPAGIHVGLIIVDGIVDLPSTRKAMPDKADDFFVDPAAFAETAWFFAHQDRRAWSFELEARPFGESW</sequence>
<dbReference type="PANTHER" id="PTHR43431:SF7">
    <property type="entry name" value="OXIDOREDUCTASE, SHORT CHAIN DEHYDROGENASE_REDUCTASE FAMILY (AFU_ORTHOLOGUE AFUA_5G14000)"/>
    <property type="match status" value="1"/>
</dbReference>
<protein>
    <submittedName>
        <fullName evidence="1">Short-chain dehydrogenase</fullName>
    </submittedName>
</protein>
<proteinExistence type="predicted"/>
<dbReference type="EMBL" id="PRCW01000028">
    <property type="protein sequence ID" value="PYD48652.1"/>
    <property type="molecule type" value="Genomic_DNA"/>
</dbReference>
<organism evidence="1 2">
    <name type="scientific">Novacetimonas pomaceti</name>
    <dbReference type="NCBI Taxonomy" id="2021998"/>
    <lineage>
        <taxon>Bacteria</taxon>
        <taxon>Pseudomonadati</taxon>
        <taxon>Pseudomonadota</taxon>
        <taxon>Alphaproteobacteria</taxon>
        <taxon>Acetobacterales</taxon>
        <taxon>Acetobacteraceae</taxon>
        <taxon>Novacetimonas</taxon>
    </lineage>
</organism>
<dbReference type="Pfam" id="PF00106">
    <property type="entry name" value="adh_short"/>
    <property type="match status" value="1"/>
</dbReference>
<dbReference type="Proteomes" id="UP000248116">
    <property type="component" value="Unassembled WGS sequence"/>
</dbReference>
<dbReference type="InterPro" id="IPR036291">
    <property type="entry name" value="NAD(P)-bd_dom_sf"/>
</dbReference>
<name>A0ABX5P4F4_9PROT</name>
<dbReference type="PRINTS" id="PR00081">
    <property type="entry name" value="GDHRDH"/>
</dbReference>